<evidence type="ECO:0000313" key="2">
    <source>
        <dbReference type="EMBL" id="RNA44993.1"/>
    </source>
</evidence>
<dbReference type="OrthoDB" id="2419613at2759"/>
<dbReference type="AlphaFoldDB" id="A0A3M7TA53"/>
<dbReference type="Pfam" id="PF03351">
    <property type="entry name" value="DOMON"/>
    <property type="match status" value="1"/>
</dbReference>
<dbReference type="Proteomes" id="UP000276133">
    <property type="component" value="Unassembled WGS sequence"/>
</dbReference>
<proteinExistence type="predicted"/>
<dbReference type="STRING" id="10195.A0A3M7TA53"/>
<comment type="caution">
    <text evidence="2">The sequence shown here is derived from an EMBL/GenBank/DDBJ whole genome shotgun (WGS) entry which is preliminary data.</text>
</comment>
<feature type="domain" description="DOMON" evidence="1">
    <location>
        <begin position="40"/>
        <end position="160"/>
    </location>
</feature>
<name>A0A3M7TA53_BRAPC</name>
<evidence type="ECO:0000259" key="1">
    <source>
        <dbReference type="PROSITE" id="PS50836"/>
    </source>
</evidence>
<organism evidence="2 3">
    <name type="scientific">Brachionus plicatilis</name>
    <name type="common">Marine rotifer</name>
    <name type="synonym">Brachionus muelleri</name>
    <dbReference type="NCBI Taxonomy" id="10195"/>
    <lineage>
        <taxon>Eukaryota</taxon>
        <taxon>Metazoa</taxon>
        <taxon>Spiralia</taxon>
        <taxon>Gnathifera</taxon>
        <taxon>Rotifera</taxon>
        <taxon>Eurotatoria</taxon>
        <taxon>Monogononta</taxon>
        <taxon>Pseudotrocha</taxon>
        <taxon>Ploima</taxon>
        <taxon>Brachionidae</taxon>
        <taxon>Brachionus</taxon>
    </lineage>
</organism>
<gene>
    <name evidence="2" type="ORF">BpHYR1_042305</name>
</gene>
<keyword evidence="3" id="KW-1185">Reference proteome</keyword>
<reference evidence="2 3" key="1">
    <citation type="journal article" date="2018" name="Sci. Rep.">
        <title>Genomic signatures of local adaptation to the degree of environmental predictability in rotifers.</title>
        <authorList>
            <person name="Franch-Gras L."/>
            <person name="Hahn C."/>
            <person name="Garcia-Roger E.M."/>
            <person name="Carmona M.J."/>
            <person name="Serra M."/>
            <person name="Gomez A."/>
        </authorList>
    </citation>
    <scope>NUCLEOTIDE SEQUENCE [LARGE SCALE GENOMIC DNA]</scope>
    <source>
        <strain evidence="2">HYR1</strain>
    </source>
</reference>
<sequence length="224" mass="25388">MIIENFFLTKLTYDLNLIFVSASNLTNSERTITDNQLNFEDFQLSWDDLGNRIRLKFTVSNFTSGNVWAGVAFSKDREMGDDDAIICKAFNGGYKIERAFVAEKNRPGLLNESKPRLGLSNMNISLKNGVLTCNITRIKASRNKKVLNARNRFYILVAKGRTDLNGNVFYHGSNRYASKLNFLLCIPGNTWNVGYTLCILHCSLRFQSEQSLLVTCSIRSNQSN</sequence>
<evidence type="ECO:0000313" key="3">
    <source>
        <dbReference type="Proteomes" id="UP000276133"/>
    </source>
</evidence>
<dbReference type="InterPro" id="IPR005018">
    <property type="entry name" value="DOMON_domain"/>
</dbReference>
<dbReference type="PROSITE" id="PS50836">
    <property type="entry name" value="DOMON"/>
    <property type="match status" value="1"/>
</dbReference>
<accession>A0A3M7TA53</accession>
<dbReference type="EMBL" id="REGN01000041">
    <property type="protein sequence ID" value="RNA44993.1"/>
    <property type="molecule type" value="Genomic_DNA"/>
</dbReference>
<protein>
    <submittedName>
        <fullName evidence="2">Ferric-chelate reductase 1</fullName>
    </submittedName>
</protein>